<dbReference type="InterPro" id="IPR011009">
    <property type="entry name" value="Kinase-like_dom_sf"/>
</dbReference>
<dbReference type="SMART" id="SM00220">
    <property type="entry name" value="S_TKc"/>
    <property type="match status" value="1"/>
</dbReference>
<evidence type="ECO:0000313" key="2">
    <source>
        <dbReference type="EMBL" id="RIA83850.1"/>
    </source>
</evidence>
<reference evidence="2 3" key="1">
    <citation type="submission" date="2018-06" db="EMBL/GenBank/DDBJ databases">
        <title>Comparative genomics reveals the genomic features of Rhizophagus irregularis, R. cerebriforme, R. diaphanum and Gigaspora rosea, and their symbiotic lifestyle signature.</title>
        <authorList>
            <person name="Morin E."/>
            <person name="San Clemente H."/>
            <person name="Chen E.C.H."/>
            <person name="De La Providencia I."/>
            <person name="Hainaut M."/>
            <person name="Kuo A."/>
            <person name="Kohler A."/>
            <person name="Murat C."/>
            <person name="Tang N."/>
            <person name="Roy S."/>
            <person name="Loubradou J."/>
            <person name="Henrissat B."/>
            <person name="Grigoriev I.V."/>
            <person name="Corradi N."/>
            <person name="Roux C."/>
            <person name="Martin F.M."/>
        </authorList>
    </citation>
    <scope>NUCLEOTIDE SEQUENCE [LARGE SCALE GENOMIC DNA]</scope>
    <source>
        <strain evidence="2 3">DAOM 227022</strain>
    </source>
</reference>
<dbReference type="Proteomes" id="UP000265703">
    <property type="component" value="Unassembled WGS sequence"/>
</dbReference>
<sequence length="572" mass="66784">MEISTKKSKNLWKHVDGNKYQYHVTISSIYSTKELNERVVYMDDLEKRKRIYGICVECNEPDTGWYWCQPLRQSQLDAVYCQKCLEWIPFENFENVTYIAKGGFGKIYSANWSEGISRGLLDIHNADKIHKDFHSGNILFGYNYPLISDLGMCQPANNEVKEEEIYGVLPYMTPEVLQTPHNDKPHDHILAVEICKGLRPKISQDTPKITPENRPTAEVLYRILNELNKNKYEDNEIYSQIKEYNKIRRIKFENRSSDDKSKSIQTHPQAIYTSRPLKFKDLPEPINSSDSSSFQFISEFLANDPDIAGFKFLSKWLDRFLERYDLCEHRATSVTIHTTGHEHSSFTVILACMADGTKLPTVCIFKLKNILKEKLSHGIHIRANEKRWVNEQEMLWWIEIVWTSRNPFGNSHSMLVLDSFHGHTVDSVKNRLVEKNTNIAAIPGDCTSKLQSLDVAINKSFKSKVKNWYNDWMLSNVRTFTPAKKIRRPSYFNNNMDDEVIENSNNLGSSEEYPEEANYENKWNIENIVQNNNKNDGKEYEEEIDGVKKDDDIISYVDSDDEMRNEEYYNKF</sequence>
<dbReference type="PANTHER" id="PTHR19303:SF74">
    <property type="entry name" value="POGO TRANSPOSABLE ELEMENT WITH KRAB DOMAIN"/>
    <property type="match status" value="1"/>
</dbReference>
<keyword evidence="2" id="KW-0255">Endonuclease</keyword>
<dbReference type="GO" id="GO:0004672">
    <property type="term" value="F:protein kinase activity"/>
    <property type="evidence" value="ECO:0007669"/>
    <property type="project" value="InterPro"/>
</dbReference>
<keyword evidence="2" id="KW-0378">Hydrolase</keyword>
<organism evidence="2 3">
    <name type="scientific">Glomus cerebriforme</name>
    <dbReference type="NCBI Taxonomy" id="658196"/>
    <lineage>
        <taxon>Eukaryota</taxon>
        <taxon>Fungi</taxon>
        <taxon>Fungi incertae sedis</taxon>
        <taxon>Mucoromycota</taxon>
        <taxon>Glomeromycotina</taxon>
        <taxon>Glomeromycetes</taxon>
        <taxon>Glomerales</taxon>
        <taxon>Glomeraceae</taxon>
        <taxon>Glomus</taxon>
    </lineage>
</organism>
<dbReference type="AlphaFoldDB" id="A0A397SC43"/>
<proteinExistence type="predicted"/>
<comment type="caution">
    <text evidence="2">The sequence shown here is derived from an EMBL/GenBank/DDBJ whole genome shotgun (WGS) entry which is preliminary data.</text>
</comment>
<accession>A0A397SC43</accession>
<evidence type="ECO:0000313" key="3">
    <source>
        <dbReference type="Proteomes" id="UP000265703"/>
    </source>
</evidence>
<dbReference type="InterPro" id="IPR004875">
    <property type="entry name" value="DDE_SF_endonuclease_dom"/>
</dbReference>
<feature type="domain" description="Protein kinase" evidence="1">
    <location>
        <begin position="1"/>
        <end position="270"/>
    </location>
</feature>
<dbReference type="SUPFAM" id="SSF56112">
    <property type="entry name" value="Protein kinase-like (PK-like)"/>
    <property type="match status" value="1"/>
</dbReference>
<protein>
    <submittedName>
        <fullName evidence="2">DDE superfamily endonuclease-domain-containing protein</fullName>
    </submittedName>
</protein>
<dbReference type="Pfam" id="PF00069">
    <property type="entry name" value="Pkinase"/>
    <property type="match status" value="1"/>
</dbReference>
<dbReference type="InterPro" id="IPR050863">
    <property type="entry name" value="CenT-Element_Derived"/>
</dbReference>
<dbReference type="GO" id="GO:0005634">
    <property type="term" value="C:nucleus"/>
    <property type="evidence" value="ECO:0007669"/>
    <property type="project" value="TreeGrafter"/>
</dbReference>
<dbReference type="Gene3D" id="1.10.510.10">
    <property type="entry name" value="Transferase(Phosphotransferase) domain 1"/>
    <property type="match status" value="1"/>
</dbReference>
<dbReference type="InterPro" id="IPR000719">
    <property type="entry name" value="Prot_kinase_dom"/>
</dbReference>
<name>A0A397SC43_9GLOM</name>
<dbReference type="OrthoDB" id="2403522at2759"/>
<gene>
    <name evidence="2" type="ORF">C1645_833180</name>
</gene>
<keyword evidence="2" id="KW-0540">Nuclease</keyword>
<dbReference type="GO" id="GO:0003677">
    <property type="term" value="F:DNA binding"/>
    <property type="evidence" value="ECO:0007669"/>
    <property type="project" value="TreeGrafter"/>
</dbReference>
<keyword evidence="3" id="KW-1185">Reference proteome</keyword>
<dbReference type="EMBL" id="QKYT01000538">
    <property type="protein sequence ID" value="RIA83850.1"/>
    <property type="molecule type" value="Genomic_DNA"/>
</dbReference>
<dbReference type="GO" id="GO:0004519">
    <property type="term" value="F:endonuclease activity"/>
    <property type="evidence" value="ECO:0007669"/>
    <property type="project" value="UniProtKB-KW"/>
</dbReference>
<dbReference type="GO" id="GO:0005524">
    <property type="term" value="F:ATP binding"/>
    <property type="evidence" value="ECO:0007669"/>
    <property type="project" value="InterPro"/>
</dbReference>
<dbReference type="PANTHER" id="PTHR19303">
    <property type="entry name" value="TRANSPOSON"/>
    <property type="match status" value="1"/>
</dbReference>
<dbReference type="PROSITE" id="PS50011">
    <property type="entry name" value="PROTEIN_KINASE_DOM"/>
    <property type="match status" value="1"/>
</dbReference>
<dbReference type="Pfam" id="PF03184">
    <property type="entry name" value="DDE_1"/>
    <property type="match status" value="1"/>
</dbReference>
<evidence type="ECO:0000259" key="1">
    <source>
        <dbReference type="PROSITE" id="PS50011"/>
    </source>
</evidence>